<dbReference type="InterPro" id="IPR002575">
    <property type="entry name" value="Aminoglycoside_PTrfase"/>
</dbReference>
<evidence type="ECO:0000313" key="3">
    <source>
        <dbReference type="EMBL" id="MFD2616324.1"/>
    </source>
</evidence>
<dbReference type="Gene3D" id="3.90.1200.10">
    <property type="match status" value="1"/>
</dbReference>
<comment type="similarity">
    <text evidence="1">Belongs to the pseudomonas-type ThrB family.</text>
</comment>
<keyword evidence="4" id="KW-1185">Reference proteome</keyword>
<comment type="caution">
    <text evidence="3">The sequence shown here is derived from an EMBL/GenBank/DDBJ whole genome shotgun (WGS) entry which is preliminary data.</text>
</comment>
<dbReference type="RefSeq" id="WP_141189757.1">
    <property type="nucleotide sequence ID" value="NZ_JBHUMR010000007.1"/>
</dbReference>
<dbReference type="Pfam" id="PF01636">
    <property type="entry name" value="APH"/>
    <property type="match status" value="1"/>
</dbReference>
<dbReference type="Gene3D" id="3.30.200.20">
    <property type="entry name" value="Phosphorylase Kinase, domain 1"/>
    <property type="match status" value="1"/>
</dbReference>
<dbReference type="InterPro" id="IPR050249">
    <property type="entry name" value="Pseudomonas-type_ThrB"/>
</dbReference>
<gene>
    <name evidence="3" type="ORF">ACFSTF_03215</name>
</gene>
<feature type="domain" description="Aminoglycoside phosphotransferase" evidence="2">
    <location>
        <begin position="40"/>
        <end position="262"/>
    </location>
</feature>
<dbReference type="SUPFAM" id="SSF56112">
    <property type="entry name" value="Protein kinase-like (PK-like)"/>
    <property type="match status" value="1"/>
</dbReference>
<name>A0ABW5PN96_9BACI</name>
<evidence type="ECO:0000259" key="2">
    <source>
        <dbReference type="Pfam" id="PF01636"/>
    </source>
</evidence>
<evidence type="ECO:0000313" key="4">
    <source>
        <dbReference type="Proteomes" id="UP001597458"/>
    </source>
</evidence>
<proteinExistence type="inferred from homology"/>
<sequence>MSNQQIITKDKYGQPILLEDIQKVCNEYNLGRIKQKISLLGGSTNTNIYLETLKGKFVLRYITFPVSKERIFYIEDTVKCLKKVNLPVQSTIRNKMGDCYFIDKNRMVQVFPFIEGSKFSFLPNQIKSFGKTLSQFHHTLSDRIQGPQPGYKNHPSEENLEKKLKNLYKKRNRISKTALSRVESLYYHVNQQWAKESIDHLPQSIIHDDWHPWNLIYDNQEQVSCILDLDGIQREIRLYDVAYGLYHIYMNASSHDKKAYADLFVEGYSDLIFEEKKLLPLFVAKVGLFFVMKSASNIEKQLTDNESFIQFLISEKGKDFFE</sequence>
<reference evidence="4" key="1">
    <citation type="journal article" date="2019" name="Int. J. Syst. Evol. Microbiol.">
        <title>The Global Catalogue of Microorganisms (GCM) 10K type strain sequencing project: providing services to taxonomists for standard genome sequencing and annotation.</title>
        <authorList>
            <consortium name="The Broad Institute Genomics Platform"/>
            <consortium name="The Broad Institute Genome Sequencing Center for Infectious Disease"/>
            <person name="Wu L."/>
            <person name="Ma J."/>
        </authorList>
    </citation>
    <scope>NUCLEOTIDE SEQUENCE [LARGE SCALE GENOMIC DNA]</scope>
    <source>
        <strain evidence="4">TISTR 2241</strain>
    </source>
</reference>
<dbReference type="PANTHER" id="PTHR21064">
    <property type="entry name" value="AMINOGLYCOSIDE PHOSPHOTRANSFERASE DOMAIN-CONTAINING PROTEIN-RELATED"/>
    <property type="match status" value="1"/>
</dbReference>
<dbReference type="Proteomes" id="UP001597458">
    <property type="component" value="Unassembled WGS sequence"/>
</dbReference>
<organism evidence="3 4">
    <name type="scientific">Terrilactibacillus laevilacticus</name>
    <dbReference type="NCBI Taxonomy" id="1380157"/>
    <lineage>
        <taxon>Bacteria</taxon>
        <taxon>Bacillati</taxon>
        <taxon>Bacillota</taxon>
        <taxon>Bacilli</taxon>
        <taxon>Bacillales</taxon>
        <taxon>Bacillaceae</taxon>
        <taxon>Terrilactibacillus</taxon>
    </lineage>
</organism>
<accession>A0ABW5PN96</accession>
<dbReference type="EMBL" id="JBHUMR010000007">
    <property type="protein sequence ID" value="MFD2616324.1"/>
    <property type="molecule type" value="Genomic_DNA"/>
</dbReference>
<dbReference type="InterPro" id="IPR011009">
    <property type="entry name" value="Kinase-like_dom_sf"/>
</dbReference>
<dbReference type="PANTHER" id="PTHR21064:SF6">
    <property type="entry name" value="AMINOGLYCOSIDE PHOSPHOTRANSFERASE DOMAIN-CONTAINING PROTEIN"/>
    <property type="match status" value="1"/>
</dbReference>
<evidence type="ECO:0000256" key="1">
    <source>
        <dbReference type="ARBA" id="ARBA00038240"/>
    </source>
</evidence>
<protein>
    <submittedName>
        <fullName evidence="3">Phosphotransferase</fullName>
    </submittedName>
</protein>